<evidence type="ECO:0000256" key="1">
    <source>
        <dbReference type="SAM" id="MobiDB-lite"/>
    </source>
</evidence>
<reference evidence="2 3" key="1">
    <citation type="journal article" date="2024" name="J Genomics">
        <title>Draft genome sequencing and assembly of Favolaschia claudopus CIRM-BRFM 2984 isolated from oak limbs.</title>
        <authorList>
            <person name="Navarro D."/>
            <person name="Drula E."/>
            <person name="Chaduli D."/>
            <person name="Cazenave R."/>
            <person name="Ahrendt S."/>
            <person name="Wang J."/>
            <person name="Lipzen A."/>
            <person name="Daum C."/>
            <person name="Barry K."/>
            <person name="Grigoriev I.V."/>
            <person name="Favel A."/>
            <person name="Rosso M.N."/>
            <person name="Martin F."/>
        </authorList>
    </citation>
    <scope>NUCLEOTIDE SEQUENCE [LARGE SCALE GENOMIC DNA]</scope>
    <source>
        <strain evidence="2 3">CIRM-BRFM 2984</strain>
    </source>
</reference>
<dbReference type="AlphaFoldDB" id="A0AAW0ELQ8"/>
<evidence type="ECO:0000313" key="3">
    <source>
        <dbReference type="Proteomes" id="UP001362999"/>
    </source>
</evidence>
<protein>
    <submittedName>
        <fullName evidence="2">Uncharacterized protein</fullName>
    </submittedName>
</protein>
<feature type="compositionally biased region" description="Basic and acidic residues" evidence="1">
    <location>
        <begin position="440"/>
        <end position="454"/>
    </location>
</feature>
<dbReference type="EMBL" id="JAWWNJ010000001">
    <property type="protein sequence ID" value="KAK7064977.1"/>
    <property type="molecule type" value="Genomic_DNA"/>
</dbReference>
<dbReference type="Proteomes" id="UP001362999">
    <property type="component" value="Unassembled WGS sequence"/>
</dbReference>
<accession>A0AAW0ELQ8</accession>
<keyword evidence="3" id="KW-1185">Reference proteome</keyword>
<feature type="compositionally biased region" description="Polar residues" evidence="1">
    <location>
        <begin position="324"/>
        <end position="333"/>
    </location>
</feature>
<organism evidence="2 3">
    <name type="scientific">Favolaschia claudopus</name>
    <dbReference type="NCBI Taxonomy" id="2862362"/>
    <lineage>
        <taxon>Eukaryota</taxon>
        <taxon>Fungi</taxon>
        <taxon>Dikarya</taxon>
        <taxon>Basidiomycota</taxon>
        <taxon>Agaricomycotina</taxon>
        <taxon>Agaricomycetes</taxon>
        <taxon>Agaricomycetidae</taxon>
        <taxon>Agaricales</taxon>
        <taxon>Marasmiineae</taxon>
        <taxon>Mycenaceae</taxon>
        <taxon>Favolaschia</taxon>
    </lineage>
</organism>
<feature type="region of interest" description="Disordered" evidence="1">
    <location>
        <begin position="324"/>
        <end position="347"/>
    </location>
</feature>
<feature type="region of interest" description="Disordered" evidence="1">
    <location>
        <begin position="421"/>
        <end position="454"/>
    </location>
</feature>
<evidence type="ECO:0000313" key="2">
    <source>
        <dbReference type="EMBL" id="KAK7064977.1"/>
    </source>
</evidence>
<comment type="caution">
    <text evidence="2">The sequence shown here is derived from an EMBL/GenBank/DDBJ whole genome shotgun (WGS) entry which is preliminary data.</text>
</comment>
<gene>
    <name evidence="2" type="ORF">R3P38DRAFT_2757553</name>
</gene>
<name>A0AAW0ELQ8_9AGAR</name>
<sequence length="524" mass="58756">MMEGESKSEKLPIPVPGVELSNSVWCCLQSACSLPPSPKKFLSAGFAAALWRTRQRELGPSGIQIPHFFAAIFTAGFLGCVESGQFCVNDQADSRLKSRFCYRSVKLKSNNSKLSAIASQVLYEFHPRIQTLDNRVNLLQFNFWESASSRRSEYWGRWRENLTRFGRNQIGGSSAARVDETANQFELDVWLELDYYLLGEYEFIPLRSQHDSPDVLQYVDAPFVRRQHLIVVQSSAHFGVRQERATHPSPLIQHRLQLNHLLELPSTCLLAVLERRGRMVVTVTIRFDVARAGRMVGFLSKSAARLREVLMVYINDQRPARGTQSCLLSTGSGRRQADPTPPSSMRRTHVLPSMVSASRERRVAAHTLDAIYRLPASGTRACGAYSLTIRIDVLRAGVFLDVQAAGRQTPPQHFKHRVHQQLESNVAGAPRLRLSTSPSAERRSSSGEQTLHDELTSTHRRLLYESSSGERALLITIVLNTIHRIHDISSSGERTLLGALSGDSDIEYTTYRRPASDVFVSIDA</sequence>
<proteinExistence type="predicted"/>